<reference evidence="2 3" key="1">
    <citation type="submission" date="2017-09" db="EMBL/GenBank/DDBJ databases">
        <title>The draft genome sequences of Marinobacter sp. PWS21.</title>
        <authorList>
            <person name="Cao J."/>
        </authorList>
    </citation>
    <scope>NUCLEOTIDE SEQUENCE [LARGE SCALE GENOMIC DNA]</scope>
    <source>
        <strain evidence="2 3">PWS21</strain>
    </source>
</reference>
<sequence>MPENKKNLLTIAVFATSTLMLAGCGGGGSSSDTTRSTGGTLQLDSEGYGAQKAALYTAEDYDAVAASYESMNDAQVLVEDVAFSLQSFSTASTGEVRAAATETVTLGCENPEGSVVVSATFSETADRETYQFSNCQLPTYLLGPVVLNGRYEYAFDLSSATALTGYDSYNISGTVLNTGEALALVGRQDFAMTDVSDTTSEVTFRTGSLEYRVGSNYVAFVNMVTSAMLTDTRISVTMDGSLVGSAMGGVVDISTPAAMVLPLEATCPTEGVFRFEGDGYVEVRYGMHTGTADVMTVETNSSSRIGYSDCTGADFAPL</sequence>
<accession>A0A2G1UJY7</accession>
<evidence type="ECO:0008006" key="4">
    <source>
        <dbReference type="Google" id="ProtNLM"/>
    </source>
</evidence>
<evidence type="ECO:0000256" key="1">
    <source>
        <dbReference type="SAM" id="SignalP"/>
    </source>
</evidence>
<proteinExistence type="predicted"/>
<protein>
    <recommendedName>
        <fullName evidence="4">Lipoprotein</fullName>
    </recommendedName>
</protein>
<feature type="chain" id="PRO_5013551643" description="Lipoprotein" evidence="1">
    <location>
        <begin position="23"/>
        <end position="318"/>
    </location>
</feature>
<keyword evidence="1" id="KW-0732">Signal</keyword>
<keyword evidence="3" id="KW-1185">Reference proteome</keyword>
<organism evidence="2 3">
    <name type="scientific">Marinobacter profundi</name>
    <dbReference type="NCBI Taxonomy" id="2666256"/>
    <lineage>
        <taxon>Bacteria</taxon>
        <taxon>Pseudomonadati</taxon>
        <taxon>Pseudomonadota</taxon>
        <taxon>Gammaproteobacteria</taxon>
        <taxon>Pseudomonadales</taxon>
        <taxon>Marinobacteraceae</taxon>
        <taxon>Marinobacter</taxon>
    </lineage>
</organism>
<evidence type="ECO:0000313" key="3">
    <source>
        <dbReference type="Proteomes" id="UP000231409"/>
    </source>
</evidence>
<dbReference type="EMBL" id="NTFH01000008">
    <property type="protein sequence ID" value="PHQ14788.1"/>
    <property type="molecule type" value="Genomic_DNA"/>
</dbReference>
<feature type="signal peptide" evidence="1">
    <location>
        <begin position="1"/>
        <end position="22"/>
    </location>
</feature>
<name>A0A2G1UJY7_9GAMM</name>
<dbReference type="RefSeq" id="WP_099614705.1">
    <property type="nucleotide sequence ID" value="NZ_KZ319371.1"/>
</dbReference>
<dbReference type="Proteomes" id="UP000231409">
    <property type="component" value="Unassembled WGS sequence"/>
</dbReference>
<dbReference type="AlphaFoldDB" id="A0A2G1UJY7"/>
<gene>
    <name evidence="2" type="ORF">CLH61_10550</name>
</gene>
<dbReference type="PROSITE" id="PS51257">
    <property type="entry name" value="PROKAR_LIPOPROTEIN"/>
    <property type="match status" value="1"/>
</dbReference>
<evidence type="ECO:0000313" key="2">
    <source>
        <dbReference type="EMBL" id="PHQ14788.1"/>
    </source>
</evidence>
<comment type="caution">
    <text evidence="2">The sequence shown here is derived from an EMBL/GenBank/DDBJ whole genome shotgun (WGS) entry which is preliminary data.</text>
</comment>